<proteinExistence type="predicted"/>
<dbReference type="GO" id="GO:0003700">
    <property type="term" value="F:DNA-binding transcription factor activity"/>
    <property type="evidence" value="ECO:0007669"/>
    <property type="project" value="InterPro"/>
</dbReference>
<gene>
    <name evidence="5" type="ORF">GCM10010911_49990</name>
</gene>
<keyword evidence="6" id="KW-1185">Reference proteome</keyword>
<evidence type="ECO:0000256" key="3">
    <source>
        <dbReference type="ARBA" id="ARBA00023163"/>
    </source>
</evidence>
<protein>
    <submittedName>
        <fullName evidence="5">AraC family transcriptional regulator</fullName>
    </submittedName>
</protein>
<keyword evidence="2" id="KW-0238">DNA-binding</keyword>
<evidence type="ECO:0000256" key="1">
    <source>
        <dbReference type="ARBA" id="ARBA00023015"/>
    </source>
</evidence>
<evidence type="ECO:0000256" key="2">
    <source>
        <dbReference type="ARBA" id="ARBA00023125"/>
    </source>
</evidence>
<dbReference type="InterPro" id="IPR009057">
    <property type="entry name" value="Homeodomain-like_sf"/>
</dbReference>
<keyword evidence="3" id="KW-0804">Transcription</keyword>
<name>A0A916ZBB8_9BACL</name>
<dbReference type="SUPFAM" id="SSF46689">
    <property type="entry name" value="Homeodomain-like"/>
    <property type="match status" value="2"/>
</dbReference>
<dbReference type="InterPro" id="IPR018062">
    <property type="entry name" value="HTH_AraC-typ_CS"/>
</dbReference>
<keyword evidence="1" id="KW-0805">Transcription regulation</keyword>
<dbReference type="AlphaFoldDB" id="A0A916ZBB8"/>
<dbReference type="RefSeq" id="WP_188996200.1">
    <property type="nucleotide sequence ID" value="NZ_BMHP01000004.1"/>
</dbReference>
<dbReference type="Pfam" id="PF02311">
    <property type="entry name" value="AraC_binding"/>
    <property type="match status" value="1"/>
</dbReference>
<dbReference type="SMART" id="SM00342">
    <property type="entry name" value="HTH_ARAC"/>
    <property type="match status" value="1"/>
</dbReference>
<dbReference type="PROSITE" id="PS00041">
    <property type="entry name" value="HTH_ARAC_FAMILY_1"/>
    <property type="match status" value="1"/>
</dbReference>
<evidence type="ECO:0000313" key="5">
    <source>
        <dbReference type="EMBL" id="GGD85589.1"/>
    </source>
</evidence>
<dbReference type="EMBL" id="BMHP01000004">
    <property type="protein sequence ID" value="GGD85589.1"/>
    <property type="molecule type" value="Genomic_DNA"/>
</dbReference>
<organism evidence="5 6">
    <name type="scientific">Paenibacillus nasutitermitis</name>
    <dbReference type="NCBI Taxonomy" id="1652958"/>
    <lineage>
        <taxon>Bacteria</taxon>
        <taxon>Bacillati</taxon>
        <taxon>Bacillota</taxon>
        <taxon>Bacilli</taxon>
        <taxon>Bacillales</taxon>
        <taxon>Paenibacillaceae</taxon>
        <taxon>Paenibacillus</taxon>
    </lineage>
</organism>
<dbReference type="GO" id="GO:0043565">
    <property type="term" value="F:sequence-specific DNA binding"/>
    <property type="evidence" value="ECO:0007669"/>
    <property type="project" value="InterPro"/>
</dbReference>
<dbReference type="InterPro" id="IPR037923">
    <property type="entry name" value="HTH-like"/>
</dbReference>
<dbReference type="Gene3D" id="1.10.10.60">
    <property type="entry name" value="Homeodomain-like"/>
    <property type="match status" value="2"/>
</dbReference>
<dbReference type="InterPro" id="IPR018060">
    <property type="entry name" value="HTH_AraC"/>
</dbReference>
<reference evidence="5" key="2">
    <citation type="submission" date="2020-09" db="EMBL/GenBank/DDBJ databases">
        <authorList>
            <person name="Sun Q."/>
            <person name="Zhou Y."/>
        </authorList>
    </citation>
    <scope>NUCLEOTIDE SEQUENCE</scope>
    <source>
        <strain evidence="5">CGMCC 1.15178</strain>
    </source>
</reference>
<dbReference type="InterPro" id="IPR003313">
    <property type="entry name" value="AraC-bd"/>
</dbReference>
<dbReference type="PANTHER" id="PTHR43280">
    <property type="entry name" value="ARAC-FAMILY TRANSCRIPTIONAL REGULATOR"/>
    <property type="match status" value="1"/>
</dbReference>
<feature type="domain" description="HTH araC/xylS-type" evidence="4">
    <location>
        <begin position="179"/>
        <end position="274"/>
    </location>
</feature>
<dbReference type="Pfam" id="PF12833">
    <property type="entry name" value="HTH_18"/>
    <property type="match status" value="1"/>
</dbReference>
<dbReference type="PANTHER" id="PTHR43280:SF34">
    <property type="entry name" value="ARAC-FAMILY TRANSCRIPTIONAL REGULATOR"/>
    <property type="match status" value="1"/>
</dbReference>
<sequence length="274" mass="31742">MLDTYLTSIDEHIHFDHIQKQVHNIDFHLHRGCEIYLLIQGDVQYFVEKSVYPVAYGDLIITNEHEIHKPAFQSNAVYERITLQFMPVIMSPFRTATYDPVQCFYNRPHGENNKVPLGAMDLTYLRTLFAKYAELCRLQAQGNGILKLSCLMELLVFINTAFSSGHTAEDNRFMHEKLSPVLNYIEAELAGDLSLDHLAKQFYINKFYLMKLFKTYTGSTIHEYIISKRIAAAKRYLSEGCNVTEACFQSGFRDYTAFLKMFKKKVGLLPKDYV</sequence>
<dbReference type="Proteomes" id="UP000612456">
    <property type="component" value="Unassembled WGS sequence"/>
</dbReference>
<reference evidence="5" key="1">
    <citation type="journal article" date="2014" name="Int. J. Syst. Evol. Microbiol.">
        <title>Complete genome sequence of Corynebacterium casei LMG S-19264T (=DSM 44701T), isolated from a smear-ripened cheese.</title>
        <authorList>
            <consortium name="US DOE Joint Genome Institute (JGI-PGF)"/>
            <person name="Walter F."/>
            <person name="Albersmeier A."/>
            <person name="Kalinowski J."/>
            <person name="Ruckert C."/>
        </authorList>
    </citation>
    <scope>NUCLEOTIDE SEQUENCE</scope>
    <source>
        <strain evidence="5">CGMCC 1.15178</strain>
    </source>
</reference>
<dbReference type="PROSITE" id="PS01124">
    <property type="entry name" value="HTH_ARAC_FAMILY_2"/>
    <property type="match status" value="1"/>
</dbReference>
<comment type="caution">
    <text evidence="5">The sequence shown here is derived from an EMBL/GenBank/DDBJ whole genome shotgun (WGS) entry which is preliminary data.</text>
</comment>
<accession>A0A916ZBB8</accession>
<evidence type="ECO:0000259" key="4">
    <source>
        <dbReference type="PROSITE" id="PS01124"/>
    </source>
</evidence>
<dbReference type="SUPFAM" id="SSF51215">
    <property type="entry name" value="Regulatory protein AraC"/>
    <property type="match status" value="1"/>
</dbReference>
<evidence type="ECO:0000313" key="6">
    <source>
        <dbReference type="Proteomes" id="UP000612456"/>
    </source>
</evidence>